<dbReference type="AlphaFoldDB" id="A0AAN6ZPM5"/>
<feature type="active site" evidence="5">
    <location>
        <position position="394"/>
    </location>
</feature>
<dbReference type="Pfam" id="PF00145">
    <property type="entry name" value="DNA_methylase"/>
    <property type="match status" value="2"/>
</dbReference>
<evidence type="ECO:0000313" key="8">
    <source>
        <dbReference type="Proteomes" id="UP001302676"/>
    </source>
</evidence>
<accession>A0AAN6ZPM5</accession>
<dbReference type="SUPFAM" id="SSF53335">
    <property type="entry name" value="S-adenosyl-L-methionine-dependent methyltransferases"/>
    <property type="match status" value="1"/>
</dbReference>
<protein>
    <recommendedName>
        <fullName evidence="1">DNA (cytosine-5-)-methyltransferase</fullName>
        <ecNumber evidence="1">2.1.1.37</ecNumber>
    </recommendedName>
</protein>
<evidence type="ECO:0000256" key="4">
    <source>
        <dbReference type="ARBA" id="ARBA00022691"/>
    </source>
</evidence>
<dbReference type="InterPro" id="IPR031303">
    <property type="entry name" value="C5_meth_CS"/>
</dbReference>
<evidence type="ECO:0000256" key="5">
    <source>
        <dbReference type="PROSITE-ProRule" id="PRU01016"/>
    </source>
</evidence>
<feature type="compositionally biased region" description="Polar residues" evidence="6">
    <location>
        <begin position="685"/>
        <end position="695"/>
    </location>
</feature>
<dbReference type="Gene3D" id="3.40.50.150">
    <property type="entry name" value="Vaccinia Virus protein VP39"/>
    <property type="match status" value="1"/>
</dbReference>
<dbReference type="InterPro" id="IPR029063">
    <property type="entry name" value="SAM-dependent_MTases_sf"/>
</dbReference>
<evidence type="ECO:0000256" key="1">
    <source>
        <dbReference type="ARBA" id="ARBA00011975"/>
    </source>
</evidence>
<gene>
    <name evidence="7" type="ORF">C8A04DRAFT_35897</name>
</gene>
<evidence type="ECO:0000313" key="7">
    <source>
        <dbReference type="EMBL" id="KAK4145389.1"/>
    </source>
</evidence>
<evidence type="ECO:0000256" key="2">
    <source>
        <dbReference type="ARBA" id="ARBA00022603"/>
    </source>
</evidence>
<keyword evidence="3 5" id="KW-0808">Transferase</keyword>
<dbReference type="Gene3D" id="3.90.120.10">
    <property type="entry name" value="DNA Methylase, subunit A, domain 2"/>
    <property type="match status" value="1"/>
</dbReference>
<dbReference type="GO" id="GO:0044027">
    <property type="term" value="P:negative regulation of gene expression via chromosomal CpG island methylation"/>
    <property type="evidence" value="ECO:0007669"/>
    <property type="project" value="TreeGrafter"/>
</dbReference>
<dbReference type="GO" id="GO:0005634">
    <property type="term" value="C:nucleus"/>
    <property type="evidence" value="ECO:0007669"/>
    <property type="project" value="TreeGrafter"/>
</dbReference>
<dbReference type="PANTHER" id="PTHR10629:SF52">
    <property type="entry name" value="DNA (CYTOSINE-5)-METHYLTRANSFERASE 1"/>
    <property type="match status" value="1"/>
</dbReference>
<dbReference type="GO" id="GO:0003886">
    <property type="term" value="F:DNA (cytosine-5-)-methyltransferase activity"/>
    <property type="evidence" value="ECO:0007669"/>
    <property type="project" value="UniProtKB-EC"/>
</dbReference>
<dbReference type="GO" id="GO:0032259">
    <property type="term" value="P:methylation"/>
    <property type="evidence" value="ECO:0007669"/>
    <property type="project" value="UniProtKB-KW"/>
</dbReference>
<proteinExistence type="inferred from homology"/>
<dbReference type="EC" id="2.1.1.37" evidence="1"/>
<dbReference type="PRINTS" id="PR00105">
    <property type="entry name" value="C5METTRFRASE"/>
</dbReference>
<reference evidence="7" key="2">
    <citation type="submission" date="2023-05" db="EMBL/GenBank/DDBJ databases">
        <authorList>
            <consortium name="Lawrence Berkeley National Laboratory"/>
            <person name="Steindorff A."/>
            <person name="Hensen N."/>
            <person name="Bonometti L."/>
            <person name="Westerberg I."/>
            <person name="Brannstrom I.O."/>
            <person name="Guillou S."/>
            <person name="Cros-Aarteil S."/>
            <person name="Calhoun S."/>
            <person name="Haridas S."/>
            <person name="Kuo A."/>
            <person name="Mondo S."/>
            <person name="Pangilinan J."/>
            <person name="Riley R."/>
            <person name="Labutti K."/>
            <person name="Andreopoulos B."/>
            <person name="Lipzen A."/>
            <person name="Chen C."/>
            <person name="Yanf M."/>
            <person name="Daum C."/>
            <person name="Ng V."/>
            <person name="Clum A."/>
            <person name="Ohm R."/>
            <person name="Martin F."/>
            <person name="Silar P."/>
            <person name="Natvig D."/>
            <person name="Lalanne C."/>
            <person name="Gautier V."/>
            <person name="Ament-Velasquez S.L."/>
            <person name="Kruys A."/>
            <person name="Hutchinson M.I."/>
            <person name="Powell A.J."/>
            <person name="Barry K."/>
            <person name="Miller A.N."/>
            <person name="Grigoriev I.V."/>
            <person name="Debuchy R."/>
            <person name="Gladieux P."/>
            <person name="Thoren M.H."/>
            <person name="Johannesson H."/>
        </authorList>
    </citation>
    <scope>NUCLEOTIDE SEQUENCE</scope>
    <source>
        <strain evidence="7">CBS 141.50</strain>
    </source>
</reference>
<keyword evidence="4 5" id="KW-0949">S-adenosyl-L-methionine</keyword>
<dbReference type="InterPro" id="IPR050390">
    <property type="entry name" value="C5-Methyltransferase"/>
</dbReference>
<name>A0AAN6ZPM5_9PEZI</name>
<keyword evidence="8" id="KW-1185">Reference proteome</keyword>
<evidence type="ECO:0000256" key="3">
    <source>
        <dbReference type="ARBA" id="ARBA00022679"/>
    </source>
</evidence>
<dbReference type="InterPro" id="IPR001525">
    <property type="entry name" value="C5_MeTfrase"/>
</dbReference>
<dbReference type="RefSeq" id="XP_062638760.1">
    <property type="nucleotide sequence ID" value="XM_062783335.1"/>
</dbReference>
<dbReference type="PANTHER" id="PTHR10629">
    <property type="entry name" value="CYTOSINE-SPECIFIC METHYLTRANSFERASE"/>
    <property type="match status" value="1"/>
</dbReference>
<comment type="similarity">
    <text evidence="5">Belongs to the class I-like SAM-binding methyltransferase superfamily. C5-methyltransferase family.</text>
</comment>
<feature type="compositionally biased region" description="Polar residues" evidence="6">
    <location>
        <begin position="666"/>
        <end position="675"/>
    </location>
</feature>
<dbReference type="EMBL" id="MU853569">
    <property type="protein sequence ID" value="KAK4145389.1"/>
    <property type="molecule type" value="Genomic_DNA"/>
</dbReference>
<dbReference type="Proteomes" id="UP001302676">
    <property type="component" value="Unassembled WGS sequence"/>
</dbReference>
<dbReference type="GO" id="GO:0003677">
    <property type="term" value="F:DNA binding"/>
    <property type="evidence" value="ECO:0007669"/>
    <property type="project" value="TreeGrafter"/>
</dbReference>
<keyword evidence="2 5" id="KW-0489">Methyltransferase</keyword>
<feature type="compositionally biased region" description="Acidic residues" evidence="6">
    <location>
        <begin position="644"/>
        <end position="660"/>
    </location>
</feature>
<feature type="region of interest" description="Disordered" evidence="6">
    <location>
        <begin position="634"/>
        <end position="696"/>
    </location>
</feature>
<sequence length="783" mass="86768">MASQRQDDVLLVGGSAGIDNPITIDDGDDDNDVVYIARRARQFEEETRAGQEILRRIEEVLEDGVAEVIDLTGDGNRVVPSRAASVRPLASVEDEERELNSFLLSDGSEVRPGLTVELEIPIGKFNSTFVRVKTIVQPRSSSEVEIRGLGLTRIRELEGLLSTNEKRNELVVVEEVRPFSPDHWERQGLVSVSPSQIEKLRRMRMTNAPFPQHRFNPDLKKKGRAWLEEHGLLVCRHWYRLLYNSSKRDRPTEHVLRNLTEKEADGDYTASDSIKLIQWRGGRTPGGSHIPGQTGPPVIDLEATASDPPASPPRRVPGQKYTAGDLFCGAGGASRGITRAGLQLVFAVDNWGHAVHTWKSNFPTLRIYHMDAEDFIAADHTSHTVDILHLSPPCQVWSPAHTVAGKNDEENMKALYTCAPLVAKHKPRVFTVEQTFGLTNPKFAAHFHQFLREFTDLGYSIRWGIISLENYGVPQTRKRLTIIGSAPGEALPPFPAPTHNERGTNGLKPWVTARAALDPAARHRDHPLNQPTRAATPPPRLPWNADGLVKTITTSGGMNYHWSGTRDFTRLEYALLQTFPTWHRFEGACVKRQIGNAFPPVVVRTLYEHLVDWLLEQDGFGRDARRAVPLDSVGPEDYINLEDGAADGDDGHDDDNDDEAVVVLSSRPSPAPRQQRNQHRRRVGSNPNNGAPVSGTTIAITAATARVHKRTRVPPASPALAPHRLSESVRLLNRAAKMEEDGDDHSMADSVTMGGSSRAQSLVNMRATSPKPVIKYEICALCP</sequence>
<dbReference type="PROSITE" id="PS51679">
    <property type="entry name" value="SAM_MT_C5"/>
    <property type="match status" value="1"/>
</dbReference>
<reference evidence="7" key="1">
    <citation type="journal article" date="2023" name="Mol. Phylogenet. Evol.">
        <title>Genome-scale phylogeny and comparative genomics of the fungal order Sordariales.</title>
        <authorList>
            <person name="Hensen N."/>
            <person name="Bonometti L."/>
            <person name="Westerberg I."/>
            <person name="Brannstrom I.O."/>
            <person name="Guillou S."/>
            <person name="Cros-Aarteil S."/>
            <person name="Calhoun S."/>
            <person name="Haridas S."/>
            <person name="Kuo A."/>
            <person name="Mondo S."/>
            <person name="Pangilinan J."/>
            <person name="Riley R."/>
            <person name="LaButti K."/>
            <person name="Andreopoulos B."/>
            <person name="Lipzen A."/>
            <person name="Chen C."/>
            <person name="Yan M."/>
            <person name="Daum C."/>
            <person name="Ng V."/>
            <person name="Clum A."/>
            <person name="Steindorff A."/>
            <person name="Ohm R.A."/>
            <person name="Martin F."/>
            <person name="Silar P."/>
            <person name="Natvig D.O."/>
            <person name="Lalanne C."/>
            <person name="Gautier V."/>
            <person name="Ament-Velasquez S.L."/>
            <person name="Kruys A."/>
            <person name="Hutchinson M.I."/>
            <person name="Powell A.J."/>
            <person name="Barry K."/>
            <person name="Miller A.N."/>
            <person name="Grigoriev I.V."/>
            <person name="Debuchy R."/>
            <person name="Gladieux P."/>
            <person name="Hiltunen Thoren M."/>
            <person name="Johannesson H."/>
        </authorList>
    </citation>
    <scope>NUCLEOTIDE SEQUENCE</scope>
    <source>
        <strain evidence="7">CBS 141.50</strain>
    </source>
</reference>
<comment type="caution">
    <text evidence="7">The sequence shown here is derived from an EMBL/GenBank/DDBJ whole genome shotgun (WGS) entry which is preliminary data.</text>
</comment>
<dbReference type="PROSITE" id="PS00095">
    <property type="entry name" value="C5_MTASE_2"/>
    <property type="match status" value="1"/>
</dbReference>
<organism evidence="7 8">
    <name type="scientific">Dichotomopilus funicola</name>
    <dbReference type="NCBI Taxonomy" id="1934379"/>
    <lineage>
        <taxon>Eukaryota</taxon>
        <taxon>Fungi</taxon>
        <taxon>Dikarya</taxon>
        <taxon>Ascomycota</taxon>
        <taxon>Pezizomycotina</taxon>
        <taxon>Sordariomycetes</taxon>
        <taxon>Sordariomycetidae</taxon>
        <taxon>Sordariales</taxon>
        <taxon>Chaetomiaceae</taxon>
        <taxon>Dichotomopilus</taxon>
    </lineage>
</organism>
<evidence type="ECO:0000256" key="6">
    <source>
        <dbReference type="SAM" id="MobiDB-lite"/>
    </source>
</evidence>
<dbReference type="GeneID" id="87819948"/>